<comment type="caution">
    <text evidence="1">The sequence shown here is derived from an EMBL/GenBank/DDBJ whole genome shotgun (WGS) entry which is preliminary data.</text>
</comment>
<dbReference type="RefSeq" id="WP_203768657.1">
    <property type="nucleotide sequence ID" value="NZ_BAAABO010000042.1"/>
</dbReference>
<dbReference type="Proteomes" id="UP000609879">
    <property type="component" value="Unassembled WGS sequence"/>
</dbReference>
<dbReference type="EMBL" id="BOMI01000098">
    <property type="protein sequence ID" value="GID76358.1"/>
    <property type="molecule type" value="Genomic_DNA"/>
</dbReference>
<name>A0ABQ3Y8M8_9ACTN</name>
<gene>
    <name evidence="1" type="ORF">Ade02nite_49990</name>
</gene>
<evidence type="ECO:0000313" key="2">
    <source>
        <dbReference type="Proteomes" id="UP000609879"/>
    </source>
</evidence>
<accession>A0ABQ3Y8M8</accession>
<keyword evidence="2" id="KW-1185">Reference proteome</keyword>
<protein>
    <submittedName>
        <fullName evidence="1">Uncharacterized protein</fullName>
    </submittedName>
</protein>
<evidence type="ECO:0000313" key="1">
    <source>
        <dbReference type="EMBL" id="GID76358.1"/>
    </source>
</evidence>
<organism evidence="1 2">
    <name type="scientific">Paractinoplanes deccanensis</name>
    <dbReference type="NCBI Taxonomy" id="113561"/>
    <lineage>
        <taxon>Bacteria</taxon>
        <taxon>Bacillati</taxon>
        <taxon>Actinomycetota</taxon>
        <taxon>Actinomycetes</taxon>
        <taxon>Micromonosporales</taxon>
        <taxon>Micromonosporaceae</taxon>
        <taxon>Paractinoplanes</taxon>
    </lineage>
</organism>
<sequence>MSWVTTILLSVDFTEDSALIHDFDRWLRTLAPRREQPEVTGVGSLRALNDTPEAWGGAKYPEALVWAGVLNKADVSAVVQRFGATRWRVPRLAQLLVQDQEQGAFRLWMIRDGGVRQYAPLPDFGADE</sequence>
<reference evidence="1 2" key="1">
    <citation type="submission" date="2021-01" db="EMBL/GenBank/DDBJ databases">
        <title>Whole genome shotgun sequence of Actinoplanes deccanensis NBRC 13994.</title>
        <authorList>
            <person name="Komaki H."/>
            <person name="Tamura T."/>
        </authorList>
    </citation>
    <scope>NUCLEOTIDE SEQUENCE [LARGE SCALE GENOMIC DNA]</scope>
    <source>
        <strain evidence="1 2">NBRC 13994</strain>
    </source>
</reference>
<proteinExistence type="predicted"/>